<keyword evidence="2" id="KW-1185">Reference proteome</keyword>
<dbReference type="Proteomes" id="UP000772434">
    <property type="component" value="Unassembled WGS sequence"/>
</dbReference>
<dbReference type="AlphaFoldDB" id="A0A9P5PAY4"/>
<proteinExistence type="predicted"/>
<evidence type="ECO:0000313" key="2">
    <source>
        <dbReference type="Proteomes" id="UP000772434"/>
    </source>
</evidence>
<organism evidence="1 2">
    <name type="scientific">Rhodocollybia butyracea</name>
    <dbReference type="NCBI Taxonomy" id="206335"/>
    <lineage>
        <taxon>Eukaryota</taxon>
        <taxon>Fungi</taxon>
        <taxon>Dikarya</taxon>
        <taxon>Basidiomycota</taxon>
        <taxon>Agaricomycotina</taxon>
        <taxon>Agaricomycetes</taxon>
        <taxon>Agaricomycetidae</taxon>
        <taxon>Agaricales</taxon>
        <taxon>Marasmiineae</taxon>
        <taxon>Omphalotaceae</taxon>
        <taxon>Rhodocollybia</taxon>
    </lineage>
</organism>
<accession>A0A9P5PAY4</accession>
<evidence type="ECO:0000313" key="1">
    <source>
        <dbReference type="EMBL" id="KAF9060133.1"/>
    </source>
</evidence>
<dbReference type="OrthoDB" id="163438at2759"/>
<name>A0A9P5PAY4_9AGAR</name>
<comment type="caution">
    <text evidence="1">The sequence shown here is derived from an EMBL/GenBank/DDBJ whole genome shotgun (WGS) entry which is preliminary data.</text>
</comment>
<reference evidence="1" key="1">
    <citation type="submission" date="2020-11" db="EMBL/GenBank/DDBJ databases">
        <authorList>
            <consortium name="DOE Joint Genome Institute"/>
            <person name="Ahrendt S."/>
            <person name="Riley R."/>
            <person name="Andreopoulos W."/>
            <person name="Labutti K."/>
            <person name="Pangilinan J."/>
            <person name="Ruiz-Duenas F.J."/>
            <person name="Barrasa J.M."/>
            <person name="Sanchez-Garcia M."/>
            <person name="Camarero S."/>
            <person name="Miyauchi S."/>
            <person name="Serrano A."/>
            <person name="Linde D."/>
            <person name="Babiker R."/>
            <person name="Drula E."/>
            <person name="Ayuso-Fernandez I."/>
            <person name="Pacheco R."/>
            <person name="Padilla G."/>
            <person name="Ferreira P."/>
            <person name="Barriuso J."/>
            <person name="Kellner H."/>
            <person name="Castanera R."/>
            <person name="Alfaro M."/>
            <person name="Ramirez L."/>
            <person name="Pisabarro A.G."/>
            <person name="Kuo A."/>
            <person name="Tritt A."/>
            <person name="Lipzen A."/>
            <person name="He G."/>
            <person name="Yan M."/>
            <person name="Ng V."/>
            <person name="Cullen D."/>
            <person name="Martin F."/>
            <person name="Rosso M.-N."/>
            <person name="Henrissat B."/>
            <person name="Hibbett D."/>
            <person name="Martinez A.T."/>
            <person name="Grigoriev I.V."/>
        </authorList>
    </citation>
    <scope>NUCLEOTIDE SEQUENCE</scope>
    <source>
        <strain evidence="1">AH 40177</strain>
    </source>
</reference>
<sequence length="201" mass="21943">MWSQICSLSVESPSSVIALQVFHRSTFGKKCLAKKEMEIVQLLETDEGQKDFSVVLNHVEKSARGTPEPTLVVRMTAIGHVQAAAVALANATQDIGILPNTSSAVGRVMNTEAGNNNDLLSNLGTVLSRLTIIGAELSKIHPYSNVAWKVLFSVYEAVQKQTETDADVCRLVQTMADVYAFVKDIESASEKITRFAKQSMR</sequence>
<dbReference type="EMBL" id="JADNRY010000258">
    <property type="protein sequence ID" value="KAF9060133.1"/>
    <property type="molecule type" value="Genomic_DNA"/>
</dbReference>
<protein>
    <submittedName>
        <fullName evidence="1">Uncharacterized protein</fullName>
    </submittedName>
</protein>
<gene>
    <name evidence="1" type="ORF">BDP27DRAFT_433146</name>
</gene>